<dbReference type="InterPro" id="IPR014057">
    <property type="entry name" value="HI1420"/>
</dbReference>
<proteinExistence type="predicted"/>
<dbReference type="PANTHER" id="PTHR40275">
    <property type="entry name" value="SSL7038 PROTEIN"/>
    <property type="match status" value="1"/>
</dbReference>
<dbReference type="SUPFAM" id="SSF143880">
    <property type="entry name" value="NE0471 N-terminal domain-like"/>
    <property type="match status" value="1"/>
</dbReference>
<sequence length="170" mass="18190">MLKIIDVDVVGDHVIEVEFSDGFRGRADLAALFSKPPFSAIADFNRFSLTASGVLNWGDAELSADTVRRMSKGAVVSASSRSLTPENVEAILRQATWESMSEGRPDILQAALRGYAEQLGHADVIKRAGIASRSSAYKTLSPSTNPSFKSLAKISGAILAIVRENNAQHG</sequence>
<gene>
    <name evidence="1" type="ORF">CRM76_12215</name>
</gene>
<dbReference type="InterPro" id="IPR018841">
    <property type="entry name" value="DUF2442"/>
</dbReference>
<dbReference type="EMBL" id="PDDV01000013">
    <property type="protein sequence ID" value="PEH72639.1"/>
    <property type="molecule type" value="Genomic_DNA"/>
</dbReference>
<name>A0A2A7U2T8_EDWTA</name>
<comment type="caution">
    <text evidence="1">The sequence shown here is derived from an EMBL/GenBank/DDBJ whole genome shotgun (WGS) entry which is preliminary data.</text>
</comment>
<evidence type="ECO:0000313" key="2">
    <source>
        <dbReference type="Proteomes" id="UP000219788"/>
    </source>
</evidence>
<reference evidence="2" key="1">
    <citation type="submission" date="2017-09" db="EMBL/GenBank/DDBJ databases">
        <title>FDA dAtabase for Regulatory Grade micrObial Sequences (FDA-ARGOS): Supporting development and validation of Infectious Disease Dx tests.</title>
        <authorList>
            <person name="Goldberg B."/>
            <person name="Campos J."/>
            <person name="Tallon L."/>
            <person name="Sadzewicz L."/>
            <person name="Ott S."/>
            <person name="Zhao X."/>
            <person name="Nagaraj S."/>
            <person name="Vavikolanu K."/>
            <person name="Aluvathingal J."/>
            <person name="Nadendla S."/>
            <person name="Geyer C."/>
            <person name="Sichtig H."/>
        </authorList>
    </citation>
    <scope>NUCLEOTIDE SEQUENCE [LARGE SCALE GENOMIC DNA]</scope>
    <source>
        <strain evidence="2">FDAARGOS_370</strain>
    </source>
</reference>
<dbReference type="RefSeq" id="WP_035603602.1">
    <property type="nucleotide sequence ID" value="NZ_CP084510.1"/>
</dbReference>
<dbReference type="Proteomes" id="UP000219788">
    <property type="component" value="Unassembled WGS sequence"/>
</dbReference>
<accession>A0A2A7U2T8</accession>
<dbReference type="PANTHER" id="PTHR40275:SF1">
    <property type="entry name" value="SSL7038 PROTEIN"/>
    <property type="match status" value="1"/>
</dbReference>
<dbReference type="AlphaFoldDB" id="A0A2A7U2T8"/>
<dbReference type="Gene3D" id="3.30.2020.10">
    <property type="entry name" value="NE0471-like N-terminal domain"/>
    <property type="match status" value="1"/>
</dbReference>
<dbReference type="OrthoDB" id="9798416at2"/>
<evidence type="ECO:0000313" key="1">
    <source>
        <dbReference type="EMBL" id="PEH72639.1"/>
    </source>
</evidence>
<organism evidence="1 2">
    <name type="scientific">Edwardsiella tarda</name>
    <dbReference type="NCBI Taxonomy" id="636"/>
    <lineage>
        <taxon>Bacteria</taxon>
        <taxon>Pseudomonadati</taxon>
        <taxon>Pseudomonadota</taxon>
        <taxon>Gammaproteobacteria</taxon>
        <taxon>Enterobacterales</taxon>
        <taxon>Hafniaceae</taxon>
        <taxon>Edwardsiella</taxon>
    </lineage>
</organism>
<dbReference type="Pfam" id="PF10387">
    <property type="entry name" value="DUF2442"/>
    <property type="match status" value="1"/>
</dbReference>
<protein>
    <submittedName>
        <fullName evidence="1">DUF2442 domain-containing protein</fullName>
    </submittedName>
</protein>
<dbReference type="InterPro" id="IPR036782">
    <property type="entry name" value="NE0471-like_N"/>
</dbReference>